<keyword evidence="6" id="KW-0811">Translocation</keyword>
<dbReference type="Proteomes" id="UP001500459">
    <property type="component" value="Unassembled WGS sequence"/>
</dbReference>
<evidence type="ECO:0000256" key="1">
    <source>
        <dbReference type="ARBA" id="ARBA00022448"/>
    </source>
</evidence>
<keyword evidence="5" id="KW-1133">Transmembrane helix</keyword>
<keyword evidence="4" id="KW-0653">Protein transport</keyword>
<evidence type="ECO:0000256" key="6">
    <source>
        <dbReference type="ARBA" id="ARBA00023010"/>
    </source>
</evidence>
<evidence type="ECO:0000313" key="10">
    <source>
        <dbReference type="Proteomes" id="UP001500459"/>
    </source>
</evidence>
<organism evidence="9 10">
    <name type="scientific">Aquimarina addita</name>
    <dbReference type="NCBI Taxonomy" id="870485"/>
    <lineage>
        <taxon>Bacteria</taxon>
        <taxon>Pseudomonadati</taxon>
        <taxon>Bacteroidota</taxon>
        <taxon>Flavobacteriia</taxon>
        <taxon>Flavobacteriales</taxon>
        <taxon>Flavobacteriaceae</taxon>
        <taxon>Aquimarina</taxon>
    </lineage>
</organism>
<gene>
    <name evidence="9" type="ORF">GCM10022393_04040</name>
</gene>
<evidence type="ECO:0000256" key="2">
    <source>
        <dbReference type="ARBA" id="ARBA00022475"/>
    </source>
</evidence>
<evidence type="ECO:0000313" key="9">
    <source>
        <dbReference type="EMBL" id="GAA4108196.1"/>
    </source>
</evidence>
<evidence type="ECO:0000256" key="4">
    <source>
        <dbReference type="ARBA" id="ARBA00022927"/>
    </source>
</evidence>
<evidence type="ECO:0000259" key="8">
    <source>
        <dbReference type="Pfam" id="PF22599"/>
    </source>
</evidence>
<protein>
    <recommendedName>
        <fullName evidence="8">SecDF P1 head subdomain domain-containing protein</fullName>
    </recommendedName>
</protein>
<sequence>MVSCSVFGPQPDKIIEVVVEVDEQNVSEKEMQLIQKKIVDRLSKVSRTPEVARINNSNQISIKVPTHHSIERIKQYITNPGKLDFYELYPTNQFTDFFVKANEIARLKKDEENPLFSLLVEPEYSGNAVLFSVAEQDTAKVRRYISSEAVVSSLPVDTRLLRFLWGKKERESEVFPLYALQLGKEGKPGLSGNHVEGASHTFDPMGNPVIAVKMDEKGAKVWEKLTGKAFQNQTNIAIILNDEVYSAPRVLSGPILEGRSEISGNFTVEEAQDLANIITSGAIPSMRLISFDVQKLQ</sequence>
<dbReference type="InterPro" id="IPR054384">
    <property type="entry name" value="SecDF_P1_head"/>
</dbReference>
<comment type="caution">
    <text evidence="9">The sequence shown here is derived from an EMBL/GenBank/DDBJ whole genome shotgun (WGS) entry which is preliminary data.</text>
</comment>
<keyword evidence="2" id="KW-1003">Cell membrane</keyword>
<keyword evidence="10" id="KW-1185">Reference proteome</keyword>
<keyword evidence="7" id="KW-0472">Membrane</keyword>
<dbReference type="EMBL" id="BAABCW010000001">
    <property type="protein sequence ID" value="GAA4108196.1"/>
    <property type="molecule type" value="Genomic_DNA"/>
</dbReference>
<dbReference type="InterPro" id="IPR022813">
    <property type="entry name" value="SecD/SecF_arch_bac"/>
</dbReference>
<accession>A0ABP7X9H3</accession>
<proteinExistence type="predicted"/>
<keyword evidence="1" id="KW-0813">Transport</keyword>
<dbReference type="PANTHER" id="PTHR30081">
    <property type="entry name" value="PROTEIN-EXPORT MEMBRANE PROTEIN SEC"/>
    <property type="match status" value="1"/>
</dbReference>
<dbReference type="Gene3D" id="3.30.70.3220">
    <property type="match status" value="1"/>
</dbReference>
<name>A0ABP7X9H3_9FLAO</name>
<evidence type="ECO:0000256" key="3">
    <source>
        <dbReference type="ARBA" id="ARBA00022692"/>
    </source>
</evidence>
<feature type="domain" description="SecDF P1 head subdomain" evidence="8">
    <location>
        <begin position="187"/>
        <end position="284"/>
    </location>
</feature>
<reference evidence="10" key="1">
    <citation type="journal article" date="2019" name="Int. J. Syst. Evol. Microbiol.">
        <title>The Global Catalogue of Microorganisms (GCM) 10K type strain sequencing project: providing services to taxonomists for standard genome sequencing and annotation.</title>
        <authorList>
            <consortium name="The Broad Institute Genomics Platform"/>
            <consortium name="The Broad Institute Genome Sequencing Center for Infectious Disease"/>
            <person name="Wu L."/>
            <person name="Ma J."/>
        </authorList>
    </citation>
    <scope>NUCLEOTIDE SEQUENCE [LARGE SCALE GENOMIC DNA]</scope>
    <source>
        <strain evidence="10">JCM 17106</strain>
    </source>
</reference>
<keyword evidence="3" id="KW-0812">Transmembrane</keyword>
<dbReference type="PANTHER" id="PTHR30081:SF1">
    <property type="entry name" value="PROTEIN TRANSLOCASE SUBUNIT SECD"/>
    <property type="match status" value="1"/>
</dbReference>
<evidence type="ECO:0000256" key="7">
    <source>
        <dbReference type="ARBA" id="ARBA00023136"/>
    </source>
</evidence>
<dbReference type="Pfam" id="PF22599">
    <property type="entry name" value="SecDF_P1_head"/>
    <property type="match status" value="1"/>
</dbReference>
<evidence type="ECO:0000256" key="5">
    <source>
        <dbReference type="ARBA" id="ARBA00022989"/>
    </source>
</evidence>
<dbReference type="Gene3D" id="3.30.1360.200">
    <property type="match status" value="1"/>
</dbReference>